<keyword evidence="2" id="KW-0812">Transmembrane</keyword>
<accession>A0ABW1A7M1</accession>
<keyword evidence="5" id="KW-1185">Reference proteome</keyword>
<comment type="caution">
    <text evidence="4">The sequence shown here is derived from an EMBL/GenBank/DDBJ whole genome shotgun (WGS) entry which is preliminary data.</text>
</comment>
<feature type="region of interest" description="Disordered" evidence="1">
    <location>
        <begin position="1"/>
        <end position="66"/>
    </location>
</feature>
<keyword evidence="2" id="KW-1133">Transmembrane helix</keyword>
<evidence type="ECO:0000313" key="5">
    <source>
        <dbReference type="Proteomes" id="UP001596074"/>
    </source>
</evidence>
<sequence length="319" mass="33673">MQRPASFTRADSYTDTDIRPDATADPGTPRVPDSRDATGTGGVPDTRAASDAAPPPPRRTGKASRAARIPRVLAGVPHAAMALVLAPVLLVQGRRTVRRTPRLDPASGADRGTVAGAVPLLRLVVIGESTAAGVGAAEHERALPGFLAGALQRRLRRGVAWVVSGKNGATARRIGTDLVPALDADQDGAPPDIVVVTVGINDLMRRRPLKTWTADLTDLLGALRGRYRDAEVIVAGMPPVHRFPALPQPLRLVMGGRARAMDRIMREVARANGAVHVPMDPDMAADRTLFASDGFHPSPDGYRAWANDLAEAVGTERAA</sequence>
<keyword evidence="2" id="KW-0472">Membrane</keyword>
<dbReference type="CDD" id="cd01836">
    <property type="entry name" value="FeeA_FeeB_like"/>
    <property type="match status" value="1"/>
</dbReference>
<proteinExistence type="predicted"/>
<reference evidence="5" key="1">
    <citation type="journal article" date="2019" name="Int. J. Syst. Evol. Microbiol.">
        <title>The Global Catalogue of Microorganisms (GCM) 10K type strain sequencing project: providing services to taxonomists for standard genome sequencing and annotation.</title>
        <authorList>
            <consortium name="The Broad Institute Genomics Platform"/>
            <consortium name="The Broad Institute Genome Sequencing Center for Infectious Disease"/>
            <person name="Wu L."/>
            <person name="Ma J."/>
        </authorList>
    </citation>
    <scope>NUCLEOTIDE SEQUENCE [LARGE SCALE GENOMIC DNA]</scope>
    <source>
        <strain evidence="5">KCTC 42087</strain>
    </source>
</reference>
<name>A0ABW1A7M1_9ACTN</name>
<dbReference type="InterPro" id="IPR036514">
    <property type="entry name" value="SGNH_hydro_sf"/>
</dbReference>
<dbReference type="EMBL" id="JBHSON010000055">
    <property type="protein sequence ID" value="MFC5750561.1"/>
    <property type="molecule type" value="Genomic_DNA"/>
</dbReference>
<organism evidence="4 5">
    <name type="scientific">Actinomadura rugatobispora</name>
    <dbReference type="NCBI Taxonomy" id="1994"/>
    <lineage>
        <taxon>Bacteria</taxon>
        <taxon>Bacillati</taxon>
        <taxon>Actinomycetota</taxon>
        <taxon>Actinomycetes</taxon>
        <taxon>Streptosporangiales</taxon>
        <taxon>Thermomonosporaceae</taxon>
        <taxon>Actinomadura</taxon>
    </lineage>
</organism>
<dbReference type="PANTHER" id="PTHR30383:SF24">
    <property type="entry name" value="THIOESTERASE 1_PROTEASE 1_LYSOPHOSPHOLIPASE L1"/>
    <property type="match status" value="1"/>
</dbReference>
<evidence type="ECO:0000313" key="4">
    <source>
        <dbReference type="EMBL" id="MFC5750561.1"/>
    </source>
</evidence>
<dbReference type="SUPFAM" id="SSF52266">
    <property type="entry name" value="SGNH hydrolase"/>
    <property type="match status" value="1"/>
</dbReference>
<dbReference type="InterPro" id="IPR013830">
    <property type="entry name" value="SGNH_hydro"/>
</dbReference>
<feature type="domain" description="SGNH hydrolase-type esterase" evidence="3">
    <location>
        <begin position="125"/>
        <end position="304"/>
    </location>
</feature>
<evidence type="ECO:0000259" key="3">
    <source>
        <dbReference type="Pfam" id="PF13472"/>
    </source>
</evidence>
<protein>
    <submittedName>
        <fullName evidence="4">SGNH/GDSL hydrolase family protein</fullName>
    </submittedName>
</protein>
<feature type="transmembrane region" description="Helical" evidence="2">
    <location>
        <begin position="72"/>
        <end position="91"/>
    </location>
</feature>
<dbReference type="RefSeq" id="WP_378286312.1">
    <property type="nucleotide sequence ID" value="NZ_JBHSON010000055.1"/>
</dbReference>
<dbReference type="Proteomes" id="UP001596074">
    <property type="component" value="Unassembled WGS sequence"/>
</dbReference>
<gene>
    <name evidence="4" type="ORF">ACFPZN_33470</name>
</gene>
<dbReference type="InterPro" id="IPR051532">
    <property type="entry name" value="Ester_Hydrolysis_Enzymes"/>
</dbReference>
<dbReference type="Pfam" id="PF13472">
    <property type="entry name" value="Lipase_GDSL_2"/>
    <property type="match status" value="1"/>
</dbReference>
<dbReference type="GO" id="GO:0016787">
    <property type="term" value="F:hydrolase activity"/>
    <property type="evidence" value="ECO:0007669"/>
    <property type="project" value="UniProtKB-KW"/>
</dbReference>
<evidence type="ECO:0000256" key="1">
    <source>
        <dbReference type="SAM" id="MobiDB-lite"/>
    </source>
</evidence>
<evidence type="ECO:0000256" key="2">
    <source>
        <dbReference type="SAM" id="Phobius"/>
    </source>
</evidence>
<keyword evidence="4" id="KW-0378">Hydrolase</keyword>
<dbReference type="PANTHER" id="PTHR30383">
    <property type="entry name" value="THIOESTERASE 1/PROTEASE 1/LYSOPHOSPHOLIPASE L1"/>
    <property type="match status" value="1"/>
</dbReference>
<dbReference type="Gene3D" id="3.40.50.1110">
    <property type="entry name" value="SGNH hydrolase"/>
    <property type="match status" value="1"/>
</dbReference>